<evidence type="ECO:0000313" key="1">
    <source>
        <dbReference type="EMBL" id="STG52084.1"/>
    </source>
</evidence>
<sequence length="81" mass="8908">MIIPSPVTCLSSVADGVTPSKFFGLMLMVCACSPNAWRKAVYLACVRDGKVSITRSQLAMLLDKLDWRQPKTSSRNSLTML</sequence>
<dbReference type="AlphaFoldDB" id="A0A376MQ32"/>
<reference evidence="1 2" key="1">
    <citation type="submission" date="2018-06" db="EMBL/GenBank/DDBJ databases">
        <authorList>
            <consortium name="Pathogen Informatics"/>
            <person name="Doyle S."/>
        </authorList>
    </citation>
    <scope>NUCLEOTIDE SEQUENCE [LARGE SCALE GENOMIC DNA]</scope>
    <source>
        <strain evidence="1 2">NCTC11112</strain>
    </source>
</reference>
<gene>
    <name evidence="1" type="ORF">NCTC11112_02574</name>
</gene>
<dbReference type="EMBL" id="UGAW01000001">
    <property type="protein sequence ID" value="STG52084.1"/>
    <property type="molecule type" value="Genomic_DNA"/>
</dbReference>
<dbReference type="Proteomes" id="UP000254817">
    <property type="component" value="Unassembled WGS sequence"/>
</dbReference>
<accession>A0A376MQ32</accession>
<evidence type="ECO:0000313" key="2">
    <source>
        <dbReference type="Proteomes" id="UP000254817"/>
    </source>
</evidence>
<organism evidence="1 2">
    <name type="scientific">Escherichia coli</name>
    <dbReference type="NCBI Taxonomy" id="562"/>
    <lineage>
        <taxon>Bacteria</taxon>
        <taxon>Pseudomonadati</taxon>
        <taxon>Pseudomonadota</taxon>
        <taxon>Gammaproteobacteria</taxon>
        <taxon>Enterobacterales</taxon>
        <taxon>Enterobacteriaceae</taxon>
        <taxon>Escherichia</taxon>
    </lineage>
</organism>
<protein>
    <submittedName>
        <fullName evidence="1">Transposase</fullName>
    </submittedName>
</protein>
<proteinExistence type="predicted"/>
<name>A0A376MQ32_ECOLX</name>